<dbReference type="Proteomes" id="UP000735302">
    <property type="component" value="Unassembled WGS sequence"/>
</dbReference>
<reference evidence="2 3" key="1">
    <citation type="journal article" date="2021" name="Elife">
        <title>Chloroplast acquisition without the gene transfer in kleptoplastic sea slugs, Plakobranchus ocellatus.</title>
        <authorList>
            <person name="Maeda T."/>
            <person name="Takahashi S."/>
            <person name="Yoshida T."/>
            <person name="Shimamura S."/>
            <person name="Takaki Y."/>
            <person name="Nagai Y."/>
            <person name="Toyoda A."/>
            <person name="Suzuki Y."/>
            <person name="Arimoto A."/>
            <person name="Ishii H."/>
            <person name="Satoh N."/>
            <person name="Nishiyama T."/>
            <person name="Hasebe M."/>
            <person name="Maruyama T."/>
            <person name="Minagawa J."/>
            <person name="Obokata J."/>
            <person name="Shigenobu S."/>
        </authorList>
    </citation>
    <scope>NUCLEOTIDE SEQUENCE [LARGE SCALE GENOMIC DNA]</scope>
</reference>
<keyword evidence="3" id="KW-1185">Reference proteome</keyword>
<protein>
    <submittedName>
        <fullName evidence="2">Uncharacterized protein</fullName>
    </submittedName>
</protein>
<dbReference type="EMBL" id="BLXT01008249">
    <property type="protein sequence ID" value="GFO47047.1"/>
    <property type="molecule type" value="Genomic_DNA"/>
</dbReference>
<accession>A0AAV4DSN5</accession>
<evidence type="ECO:0000313" key="3">
    <source>
        <dbReference type="Proteomes" id="UP000735302"/>
    </source>
</evidence>
<organism evidence="2 3">
    <name type="scientific">Plakobranchus ocellatus</name>
    <dbReference type="NCBI Taxonomy" id="259542"/>
    <lineage>
        <taxon>Eukaryota</taxon>
        <taxon>Metazoa</taxon>
        <taxon>Spiralia</taxon>
        <taxon>Lophotrochozoa</taxon>
        <taxon>Mollusca</taxon>
        <taxon>Gastropoda</taxon>
        <taxon>Heterobranchia</taxon>
        <taxon>Euthyneura</taxon>
        <taxon>Panpulmonata</taxon>
        <taxon>Sacoglossa</taxon>
        <taxon>Placobranchoidea</taxon>
        <taxon>Plakobranchidae</taxon>
        <taxon>Plakobranchus</taxon>
    </lineage>
</organism>
<feature type="chain" id="PRO_5043708142" evidence="1">
    <location>
        <begin position="20"/>
        <end position="172"/>
    </location>
</feature>
<gene>
    <name evidence="2" type="ORF">PoB_007355200</name>
</gene>
<comment type="caution">
    <text evidence="2">The sequence shown here is derived from an EMBL/GenBank/DDBJ whole genome shotgun (WGS) entry which is preliminary data.</text>
</comment>
<evidence type="ECO:0000256" key="1">
    <source>
        <dbReference type="SAM" id="SignalP"/>
    </source>
</evidence>
<evidence type="ECO:0000313" key="2">
    <source>
        <dbReference type="EMBL" id="GFO47047.1"/>
    </source>
</evidence>
<keyword evidence="1" id="KW-0732">Signal</keyword>
<sequence length="172" mass="19846">MKPFLAVVAICFFAVYAQGQILLDPEGEKELKDFAKSLKQDNLTQDIIDDLNKTEEFVKNIDVQKLEQMREMINARIDEAVDTLHGMEKKDMPVYILNFLNDIQDELASDKKYKHLNKFLEDSARSVLSDAVFQYAFLSDDELDEAIEKGAQQLKDYLNTGFDEIEINLEKL</sequence>
<dbReference type="AlphaFoldDB" id="A0AAV4DSN5"/>
<feature type="signal peptide" evidence="1">
    <location>
        <begin position="1"/>
        <end position="19"/>
    </location>
</feature>
<name>A0AAV4DSN5_9GAST</name>
<proteinExistence type="predicted"/>